<proteinExistence type="inferred from homology"/>
<dbReference type="InterPro" id="IPR036913">
    <property type="entry name" value="YegP-like_sf"/>
</dbReference>
<evidence type="ECO:0000259" key="3">
    <source>
        <dbReference type="Pfam" id="PF07411"/>
    </source>
</evidence>
<comment type="similarity">
    <text evidence="1">Belongs to the UPF0339 family. Duplicated subfamily.</text>
</comment>
<gene>
    <name evidence="4" type="ORF">EH207_10750</name>
</gene>
<accession>A0A4P8QU34</accession>
<dbReference type="SUPFAM" id="SSF160113">
    <property type="entry name" value="YegP-like"/>
    <property type="match status" value="2"/>
</dbReference>
<dbReference type="OrthoDB" id="9802792at2"/>
<dbReference type="InterPro" id="IPR051141">
    <property type="entry name" value="UPF0339_domain"/>
</dbReference>
<dbReference type="RefSeq" id="WP_137714000.1">
    <property type="nucleotide sequence ID" value="NZ_CP034035.1"/>
</dbReference>
<reference evidence="4 5" key="1">
    <citation type="submission" date="2018-11" db="EMBL/GenBank/DDBJ databases">
        <title>Genome sequences of Brenneria nigrifluens and Brenneria rubrifaciens.</title>
        <authorList>
            <person name="Poret-Peterson A.T."/>
            <person name="McClean A.E."/>
            <person name="Kluepfel D.A."/>
        </authorList>
    </citation>
    <scope>NUCLEOTIDE SEQUENCE [LARGE SCALE GENOMIC DNA]</scope>
    <source>
        <strain evidence="4 5">6D370</strain>
    </source>
</reference>
<dbReference type="Gene3D" id="2.30.29.80">
    <property type="match status" value="1"/>
</dbReference>
<dbReference type="AlphaFoldDB" id="A0A4P8QU34"/>
<evidence type="ECO:0000256" key="1">
    <source>
        <dbReference type="ARBA" id="ARBA00007576"/>
    </source>
</evidence>
<dbReference type="PANTHER" id="PTHR40606:SF1">
    <property type="entry name" value="UPF0339 PROTEIN YEGP"/>
    <property type="match status" value="1"/>
</dbReference>
<feature type="domain" description="DUF1508" evidence="3">
    <location>
        <begin position="61"/>
        <end position="108"/>
    </location>
</feature>
<dbReference type="PANTHER" id="PTHR40606">
    <property type="match status" value="1"/>
</dbReference>
<dbReference type="InterPro" id="IPR010879">
    <property type="entry name" value="DUF1508"/>
</dbReference>
<protein>
    <submittedName>
        <fullName evidence="4">DUF1508 domain-containing protein</fullName>
    </submittedName>
</protein>
<sequence>MSGKYEIFNGKNGEFYFRLKAGNGEPILVSEGYTSKSSAKNGVASVKENSPHDSRYTRLTAKDGLFYFTLKAANHQVIGHSETYRSARSRDNGIESVKKNGPAAPTVDLT</sequence>
<feature type="domain" description="DUF1508" evidence="3">
    <location>
        <begin position="11"/>
        <end position="56"/>
    </location>
</feature>
<feature type="compositionally biased region" description="Basic and acidic residues" evidence="2">
    <location>
        <begin position="82"/>
        <end position="98"/>
    </location>
</feature>
<dbReference type="KEGG" id="brb:EH207_10750"/>
<evidence type="ECO:0000313" key="5">
    <source>
        <dbReference type="Proteomes" id="UP000299580"/>
    </source>
</evidence>
<evidence type="ECO:0000256" key="2">
    <source>
        <dbReference type="SAM" id="MobiDB-lite"/>
    </source>
</evidence>
<name>A0A4P8QU34_9GAMM</name>
<dbReference type="EMBL" id="CP034035">
    <property type="protein sequence ID" value="QCR08969.1"/>
    <property type="molecule type" value="Genomic_DNA"/>
</dbReference>
<dbReference type="Proteomes" id="UP000299580">
    <property type="component" value="Chromosome"/>
</dbReference>
<keyword evidence="5" id="KW-1185">Reference proteome</keyword>
<feature type="region of interest" description="Disordered" evidence="2">
    <location>
        <begin position="82"/>
        <end position="110"/>
    </location>
</feature>
<evidence type="ECO:0000313" key="4">
    <source>
        <dbReference type="EMBL" id="QCR08969.1"/>
    </source>
</evidence>
<organism evidence="4 5">
    <name type="scientific">Brenneria rubrifaciens</name>
    <dbReference type="NCBI Taxonomy" id="55213"/>
    <lineage>
        <taxon>Bacteria</taxon>
        <taxon>Pseudomonadati</taxon>
        <taxon>Pseudomonadota</taxon>
        <taxon>Gammaproteobacteria</taxon>
        <taxon>Enterobacterales</taxon>
        <taxon>Pectobacteriaceae</taxon>
        <taxon>Brenneria</taxon>
    </lineage>
</organism>
<dbReference type="Pfam" id="PF07411">
    <property type="entry name" value="DUF1508"/>
    <property type="match status" value="2"/>
</dbReference>